<sequence>MSDIEARGVLYVHSAPAALCPHIEWAVGAALGAQEKLEWESQPAAPGTYRAEINWIASQGSGAKLASSLRGWAHLRYEITEEASLGSDGSRWSHTPELGIFHATTDVTGNIMVSEDRIRYAYEQANGDPSAVYHELSLALGEAWDEELEPFRQAADGANVRWLHRVG</sequence>
<evidence type="ECO:0000313" key="2">
    <source>
        <dbReference type="Proteomes" id="UP000078292"/>
    </source>
</evidence>
<dbReference type="Pfam" id="PF11343">
    <property type="entry name" value="DUF3145"/>
    <property type="match status" value="1"/>
</dbReference>
<keyword evidence="2" id="KW-1185">Reference proteome</keyword>
<dbReference type="Proteomes" id="UP000078292">
    <property type="component" value="Unassembled WGS sequence"/>
</dbReference>
<dbReference type="InterPro" id="IPR021491">
    <property type="entry name" value="DUF3145"/>
</dbReference>
<dbReference type="OrthoDB" id="3210860at2"/>
<dbReference type="RefSeq" id="WP_043055468.1">
    <property type="nucleotide sequence ID" value="NZ_LXEY01000110.1"/>
</dbReference>
<protein>
    <recommendedName>
        <fullName evidence="3">DUF3145 domain-containing protein</fullName>
    </recommendedName>
</protein>
<evidence type="ECO:0008006" key="3">
    <source>
        <dbReference type="Google" id="ProtNLM"/>
    </source>
</evidence>
<dbReference type="EMBL" id="LXEY01000110">
    <property type="protein sequence ID" value="OAV52191.1"/>
    <property type="molecule type" value="Genomic_DNA"/>
</dbReference>
<dbReference type="STRING" id="1837282.A6F49_01025"/>
<name>A0A1B7LVE2_9MICC</name>
<organism evidence="1 2">
    <name type="scientific">Enteractinococcus helveticum</name>
    <dbReference type="NCBI Taxonomy" id="1837282"/>
    <lineage>
        <taxon>Bacteria</taxon>
        <taxon>Bacillati</taxon>
        <taxon>Actinomycetota</taxon>
        <taxon>Actinomycetes</taxon>
        <taxon>Micrococcales</taxon>
        <taxon>Micrococcaceae</taxon>
    </lineage>
</organism>
<dbReference type="AlphaFoldDB" id="A0A1B7LVE2"/>
<gene>
    <name evidence="1" type="ORF">A6F49_01025</name>
</gene>
<reference evidence="1 2" key="1">
    <citation type="submission" date="2016-04" db="EMBL/GenBank/DDBJ databases">
        <title>First whole genome shotgun sequence of the bacterium Enteractinococcus sp. strain UASWS1574.</title>
        <authorList>
            <person name="Crovadore J."/>
            <person name="Chablais R."/>
            <person name="Lefort F."/>
        </authorList>
    </citation>
    <scope>NUCLEOTIDE SEQUENCE [LARGE SCALE GENOMIC DNA]</scope>
    <source>
        <strain evidence="1 2">UASWS1574</strain>
    </source>
</reference>
<comment type="caution">
    <text evidence="1">The sequence shown here is derived from an EMBL/GenBank/DDBJ whole genome shotgun (WGS) entry which is preliminary data.</text>
</comment>
<proteinExistence type="predicted"/>
<accession>A0A1B7LVE2</accession>
<evidence type="ECO:0000313" key="1">
    <source>
        <dbReference type="EMBL" id="OAV52191.1"/>
    </source>
</evidence>